<sequence length="308" mass="33929">MASTGGHLTELVQLAPHIEPDPDKRVWVTFDTQQSRSLLHGERVHFIAFMAPRQWGALVRNFARSLRILRQHRPRQVVSTGAGVALSFLPFGRFFGASATYIESAARVDGPSATGKLIARLPRIATYTQHTNWSDGTWQYGYSVFDSFDPDGELTRRPRCDQPRLFVQLGTLDFPFIRLVQRVAASLPANAEVVWQLGATPPPAALPGRAFDFASTDEIETLIKESTVVVSHAGVGSALMALQNGIRPILVPRSQAHGEHVDDHQLEVARELAARGIATYADVDELDEALLSGDFRDWKLPTVEEGAT</sequence>
<dbReference type="GO" id="GO:0016758">
    <property type="term" value="F:hexosyltransferase activity"/>
    <property type="evidence" value="ECO:0007669"/>
    <property type="project" value="InterPro"/>
</dbReference>
<proteinExistence type="predicted"/>
<dbReference type="Proteomes" id="UP000633205">
    <property type="component" value="Unassembled WGS sequence"/>
</dbReference>
<evidence type="ECO:0000313" key="3">
    <source>
        <dbReference type="Proteomes" id="UP000633205"/>
    </source>
</evidence>
<reference evidence="2" key="1">
    <citation type="journal article" date="2014" name="Int. J. Syst. Evol. Microbiol.">
        <title>Complete genome sequence of Corynebacterium casei LMG S-19264T (=DSM 44701T), isolated from a smear-ripened cheese.</title>
        <authorList>
            <consortium name="US DOE Joint Genome Institute (JGI-PGF)"/>
            <person name="Walter F."/>
            <person name="Albersmeier A."/>
            <person name="Kalinowski J."/>
            <person name="Ruckert C."/>
        </authorList>
    </citation>
    <scope>NUCLEOTIDE SEQUENCE</scope>
    <source>
        <strain evidence="2">CGMCC 1.15152</strain>
    </source>
</reference>
<keyword evidence="2" id="KW-0808">Transferase</keyword>
<comment type="caution">
    <text evidence="2">The sequence shown here is derived from an EMBL/GenBank/DDBJ whole genome shotgun (WGS) entry which is preliminary data.</text>
</comment>
<keyword evidence="3" id="KW-1185">Reference proteome</keyword>
<dbReference type="Pfam" id="PF04101">
    <property type="entry name" value="Glyco_tran_28_C"/>
    <property type="match status" value="1"/>
</dbReference>
<name>A0A916Y6L7_9MICO</name>
<dbReference type="EMBL" id="BMHO01000001">
    <property type="protein sequence ID" value="GGD31436.1"/>
    <property type="molecule type" value="Genomic_DNA"/>
</dbReference>
<protein>
    <submittedName>
        <fullName evidence="2">Glycosyl transferase</fullName>
    </submittedName>
</protein>
<dbReference type="SUPFAM" id="SSF53756">
    <property type="entry name" value="UDP-Glycosyltransferase/glycogen phosphorylase"/>
    <property type="match status" value="1"/>
</dbReference>
<organism evidence="2 3">
    <name type="scientific">Microbacterium faecale</name>
    <dbReference type="NCBI Taxonomy" id="1804630"/>
    <lineage>
        <taxon>Bacteria</taxon>
        <taxon>Bacillati</taxon>
        <taxon>Actinomycetota</taxon>
        <taxon>Actinomycetes</taxon>
        <taxon>Micrococcales</taxon>
        <taxon>Microbacteriaceae</taxon>
        <taxon>Microbacterium</taxon>
    </lineage>
</organism>
<dbReference type="InterPro" id="IPR007235">
    <property type="entry name" value="Glyco_trans_28_C"/>
</dbReference>
<reference evidence="2" key="2">
    <citation type="submission" date="2020-09" db="EMBL/GenBank/DDBJ databases">
        <authorList>
            <person name="Sun Q."/>
            <person name="Zhou Y."/>
        </authorList>
    </citation>
    <scope>NUCLEOTIDE SEQUENCE</scope>
    <source>
        <strain evidence="2">CGMCC 1.15152</strain>
    </source>
</reference>
<dbReference type="AlphaFoldDB" id="A0A916Y6L7"/>
<evidence type="ECO:0000313" key="2">
    <source>
        <dbReference type="EMBL" id="GGD31436.1"/>
    </source>
</evidence>
<gene>
    <name evidence="2" type="ORF">GCM10010915_09640</name>
</gene>
<feature type="domain" description="Glycosyl transferase family 28 C-terminal" evidence="1">
    <location>
        <begin position="165"/>
        <end position="292"/>
    </location>
</feature>
<accession>A0A916Y6L7</accession>
<dbReference type="Gene3D" id="3.40.50.2000">
    <property type="entry name" value="Glycogen Phosphorylase B"/>
    <property type="match status" value="2"/>
</dbReference>
<evidence type="ECO:0000259" key="1">
    <source>
        <dbReference type="Pfam" id="PF04101"/>
    </source>
</evidence>